<accession>A0A815XX74</accession>
<dbReference type="EMBL" id="CAJNOJ010003089">
    <property type="protein sequence ID" value="CAF1562905.1"/>
    <property type="molecule type" value="Genomic_DNA"/>
</dbReference>
<gene>
    <name evidence="1" type="ORF">EDS130_LOCUS46673</name>
</gene>
<dbReference type="AlphaFoldDB" id="A0A815XX74"/>
<reference evidence="1" key="1">
    <citation type="submission" date="2021-02" db="EMBL/GenBank/DDBJ databases">
        <authorList>
            <person name="Nowell W R."/>
        </authorList>
    </citation>
    <scope>NUCLEOTIDE SEQUENCE</scope>
</reference>
<name>A0A815XX74_ADIRI</name>
<protein>
    <submittedName>
        <fullName evidence="1">Uncharacterized protein</fullName>
    </submittedName>
</protein>
<comment type="caution">
    <text evidence="1">The sequence shown here is derived from an EMBL/GenBank/DDBJ whole genome shotgun (WGS) entry which is preliminary data.</text>
</comment>
<evidence type="ECO:0000313" key="1">
    <source>
        <dbReference type="EMBL" id="CAF1562905.1"/>
    </source>
</evidence>
<dbReference type="Proteomes" id="UP000663852">
    <property type="component" value="Unassembled WGS sequence"/>
</dbReference>
<sequence length="89" mass="10820">QIRSMLFVSDGIRRTNVNWIWESSRTINSARFLVPDNPESRQIWRDPDIGSDRFWLHEAGRNGWNPVTEYERKMTNMIGFWRKRPDRIR</sequence>
<feature type="non-terminal residue" evidence="1">
    <location>
        <position position="1"/>
    </location>
</feature>
<evidence type="ECO:0000313" key="2">
    <source>
        <dbReference type="Proteomes" id="UP000663852"/>
    </source>
</evidence>
<organism evidence="1 2">
    <name type="scientific">Adineta ricciae</name>
    <name type="common">Rotifer</name>
    <dbReference type="NCBI Taxonomy" id="249248"/>
    <lineage>
        <taxon>Eukaryota</taxon>
        <taxon>Metazoa</taxon>
        <taxon>Spiralia</taxon>
        <taxon>Gnathifera</taxon>
        <taxon>Rotifera</taxon>
        <taxon>Eurotatoria</taxon>
        <taxon>Bdelloidea</taxon>
        <taxon>Adinetida</taxon>
        <taxon>Adinetidae</taxon>
        <taxon>Adineta</taxon>
    </lineage>
</organism>
<proteinExistence type="predicted"/>